<evidence type="ECO:0000313" key="2">
    <source>
        <dbReference type="EMBL" id="CAK0827706.1"/>
    </source>
</evidence>
<accession>A0ABN9S8Y9</accession>
<organism evidence="2 3">
    <name type="scientific">Prorocentrum cordatum</name>
    <dbReference type="NCBI Taxonomy" id="2364126"/>
    <lineage>
        <taxon>Eukaryota</taxon>
        <taxon>Sar</taxon>
        <taxon>Alveolata</taxon>
        <taxon>Dinophyceae</taxon>
        <taxon>Prorocentrales</taxon>
        <taxon>Prorocentraceae</taxon>
        <taxon>Prorocentrum</taxon>
    </lineage>
</organism>
<proteinExistence type="predicted"/>
<feature type="region of interest" description="Disordered" evidence="1">
    <location>
        <begin position="23"/>
        <end position="103"/>
    </location>
</feature>
<comment type="caution">
    <text evidence="2">The sequence shown here is derived from an EMBL/GenBank/DDBJ whole genome shotgun (WGS) entry which is preliminary data.</text>
</comment>
<sequence>MNIGLGRSYTEGPYTLETMKIASFPTNGKGDSSMLQRRTEAGSAKASRRERVEEEDETMTTRTTSGQAARPGKARKTRDTKRNDERGTSAERPQGTEEEAARQ</sequence>
<dbReference type="Proteomes" id="UP001189429">
    <property type="component" value="Unassembled WGS sequence"/>
</dbReference>
<gene>
    <name evidence="2" type="ORF">PCOR1329_LOCUS27172</name>
</gene>
<evidence type="ECO:0000313" key="3">
    <source>
        <dbReference type="Proteomes" id="UP001189429"/>
    </source>
</evidence>
<evidence type="ECO:0000256" key="1">
    <source>
        <dbReference type="SAM" id="MobiDB-lite"/>
    </source>
</evidence>
<keyword evidence="3" id="KW-1185">Reference proteome</keyword>
<reference evidence="2" key="1">
    <citation type="submission" date="2023-10" db="EMBL/GenBank/DDBJ databases">
        <authorList>
            <person name="Chen Y."/>
            <person name="Shah S."/>
            <person name="Dougan E. K."/>
            <person name="Thang M."/>
            <person name="Chan C."/>
        </authorList>
    </citation>
    <scope>NUCLEOTIDE SEQUENCE [LARGE SCALE GENOMIC DNA]</scope>
</reference>
<dbReference type="EMBL" id="CAUYUJ010009800">
    <property type="protein sequence ID" value="CAK0827706.1"/>
    <property type="molecule type" value="Genomic_DNA"/>
</dbReference>
<protein>
    <submittedName>
        <fullName evidence="2">Uncharacterized protein</fullName>
    </submittedName>
</protein>
<name>A0ABN9S8Y9_9DINO</name>
<feature type="compositionally biased region" description="Basic and acidic residues" evidence="1">
    <location>
        <begin position="80"/>
        <end position="89"/>
    </location>
</feature>
<feature type="compositionally biased region" description="Polar residues" evidence="1">
    <location>
        <begin position="24"/>
        <end position="36"/>
    </location>
</feature>